<dbReference type="Gene3D" id="3.40.50.740">
    <property type="match status" value="1"/>
</dbReference>
<evidence type="ECO:0000259" key="8">
    <source>
        <dbReference type="PROSITE" id="PS51669"/>
    </source>
</evidence>
<evidence type="ECO:0000313" key="10">
    <source>
        <dbReference type="Proteomes" id="UP001176021"/>
    </source>
</evidence>
<name>A0ABT8QLU2_9FIRM</name>
<organism evidence="9 10">
    <name type="scientific">Desulfosporosinus nitroreducens</name>
    <dbReference type="NCBI Taxonomy" id="2018668"/>
    <lineage>
        <taxon>Bacteria</taxon>
        <taxon>Bacillati</taxon>
        <taxon>Bacillota</taxon>
        <taxon>Clostridia</taxon>
        <taxon>Eubacteriales</taxon>
        <taxon>Desulfitobacteriaceae</taxon>
        <taxon>Desulfosporosinus</taxon>
    </lineage>
</organism>
<dbReference type="InterPro" id="IPR006657">
    <property type="entry name" value="MoPterin_dinucl-bd_dom"/>
</dbReference>
<evidence type="ECO:0000313" key="9">
    <source>
        <dbReference type="EMBL" id="MDO0822313.1"/>
    </source>
</evidence>
<keyword evidence="3" id="KW-0500">Molybdenum</keyword>
<comment type="similarity">
    <text evidence="2">Belongs to the prokaryotic molybdopterin-containing oxidoreductase family.</text>
</comment>
<accession>A0ABT8QLU2</accession>
<keyword evidence="4" id="KW-0479">Metal-binding</keyword>
<comment type="caution">
    <text evidence="9">The sequence shown here is derived from an EMBL/GenBank/DDBJ whole genome shotgun (WGS) entry which is preliminary data.</text>
</comment>
<dbReference type="RefSeq" id="WP_252467700.1">
    <property type="nucleotide sequence ID" value="NZ_JAMHFY010000003.1"/>
</dbReference>
<dbReference type="Gene3D" id="3.40.228.10">
    <property type="entry name" value="Dimethylsulfoxide Reductase, domain 2"/>
    <property type="match status" value="1"/>
</dbReference>
<evidence type="ECO:0000256" key="4">
    <source>
        <dbReference type="ARBA" id="ARBA00022723"/>
    </source>
</evidence>
<dbReference type="Gene3D" id="3.30.2070.10">
    <property type="entry name" value="Formate dehydrogenase/DMSO reductase"/>
    <property type="match status" value="1"/>
</dbReference>
<protein>
    <submittedName>
        <fullName evidence="9">Molybdopterin-dependent oxidoreductase</fullName>
    </submittedName>
</protein>
<feature type="domain" description="4Fe-4S Mo/W bis-MGD-type" evidence="8">
    <location>
        <begin position="3"/>
        <end position="60"/>
    </location>
</feature>
<dbReference type="Pfam" id="PF00384">
    <property type="entry name" value="Molybdopterin"/>
    <property type="match status" value="1"/>
</dbReference>
<dbReference type="PANTHER" id="PTHR43742">
    <property type="entry name" value="TRIMETHYLAMINE-N-OXIDE REDUCTASE"/>
    <property type="match status" value="1"/>
</dbReference>
<dbReference type="Pfam" id="PF04879">
    <property type="entry name" value="Molybdop_Fe4S4"/>
    <property type="match status" value="1"/>
</dbReference>
<dbReference type="InterPro" id="IPR006963">
    <property type="entry name" value="Mopterin_OxRdtase_4Fe-4S_dom"/>
</dbReference>
<dbReference type="Gene3D" id="2.20.25.90">
    <property type="entry name" value="ADC-like domains"/>
    <property type="match status" value="1"/>
</dbReference>
<keyword evidence="10" id="KW-1185">Reference proteome</keyword>
<evidence type="ECO:0000256" key="1">
    <source>
        <dbReference type="ARBA" id="ARBA00001942"/>
    </source>
</evidence>
<dbReference type="InterPro" id="IPR006655">
    <property type="entry name" value="Mopterin_OxRdtase_prok_CS"/>
</dbReference>
<keyword evidence="5" id="KW-0560">Oxidoreductase</keyword>
<dbReference type="InterPro" id="IPR050612">
    <property type="entry name" value="Prok_Mopterin_Oxidored"/>
</dbReference>
<dbReference type="SMART" id="SM00926">
    <property type="entry name" value="Molybdop_Fe4S4"/>
    <property type="match status" value="1"/>
</dbReference>
<dbReference type="Proteomes" id="UP001176021">
    <property type="component" value="Unassembled WGS sequence"/>
</dbReference>
<evidence type="ECO:0000256" key="2">
    <source>
        <dbReference type="ARBA" id="ARBA00010312"/>
    </source>
</evidence>
<sequence>MNSEVKRSVCPYDCPDACGLLVTVVDGQAVKVTGDQEHPFTKGTLCPKMVHYERTVHSPQRLTRPLLRIGEKGAGHFKPISWEEGIQHIVNRWRGIISDYTAEAILPYSYAGTMGVVQRNCGEAFFNRLGASRLARTICSSAKGYGWASVMGKTLAPHPDEVEKSDFILLWGTNALATNIHLLNKVREAKKRGATVWLVDTYENPTVQIVDKVVLVRPGRDGALALGIMHILAREGWIDQPFITRYVQGYEQLGTEVLPEYTPDRVSQITGIEVGLIEEMALQYGKARAPFIALGSGLCRYGNGAMTVRTITCLPALIGAWGKSGGGLLASVSSGSAFDTSQVTREDFLPEPTRVVNMNQLGYALTELSKPPIMSMYVYHSNPAVVAPDQTMVIKGLMRENLFTVVHERFMTDTARYADIILPATSSLEHPDIYRAYGHYCIQRAAAIIPPVGEAKSNWEVFQLLDQAMGFEEAFFAQKADDLINRLIDPPTPWLEGVDRVKLQAGHPVELSLPENYKTAFITPSGKIELYNPNEAEPLPRYFDPYEDDAPFYLMSSPSLYSLNSSFNERPDLLQKKEAPCLQMNPKDAEYKKLQDGQRVIAFNERGEVEFNLKLTTAVPQGVVVTEGLFSKENMPGDSSVNALTSQRLTDRAEGSTLYDVKVDVKSGEAKP</sequence>
<dbReference type="SUPFAM" id="SSF50692">
    <property type="entry name" value="ADC-like"/>
    <property type="match status" value="1"/>
</dbReference>
<dbReference type="InterPro" id="IPR006656">
    <property type="entry name" value="Mopterin_OxRdtase"/>
</dbReference>
<reference evidence="9" key="1">
    <citation type="submission" date="2022-05" db="EMBL/GenBank/DDBJ databases">
        <title>Expanded diversity of anoxic marine methylotrophy in a Black Sea sulfate reducing microorganism.</title>
        <authorList>
            <person name="Fischer P.Q."/>
            <person name="Stams A.J.M."/>
            <person name="Villanueva L."/>
            <person name="Sousa D.Z."/>
        </authorList>
    </citation>
    <scope>NUCLEOTIDE SEQUENCE</scope>
    <source>
        <strain evidence="9">P130</strain>
    </source>
</reference>
<dbReference type="CDD" id="cd02766">
    <property type="entry name" value="MopB_3"/>
    <property type="match status" value="1"/>
</dbReference>
<dbReference type="Gene3D" id="2.40.40.20">
    <property type="match status" value="1"/>
</dbReference>
<dbReference type="PANTHER" id="PTHR43742:SF6">
    <property type="entry name" value="OXIDOREDUCTASE YYAE-RELATED"/>
    <property type="match status" value="1"/>
</dbReference>
<proteinExistence type="inferred from homology"/>
<dbReference type="EMBL" id="JAMJEV010000004">
    <property type="protein sequence ID" value="MDO0822313.1"/>
    <property type="molecule type" value="Genomic_DNA"/>
</dbReference>
<evidence type="ECO:0000256" key="6">
    <source>
        <dbReference type="ARBA" id="ARBA00023004"/>
    </source>
</evidence>
<dbReference type="SUPFAM" id="SSF53706">
    <property type="entry name" value="Formate dehydrogenase/DMSO reductase, domains 1-3"/>
    <property type="match status" value="1"/>
</dbReference>
<evidence type="ECO:0000256" key="5">
    <source>
        <dbReference type="ARBA" id="ARBA00023002"/>
    </source>
</evidence>
<dbReference type="PROSITE" id="PS51669">
    <property type="entry name" value="4FE4S_MOW_BIS_MGD"/>
    <property type="match status" value="1"/>
</dbReference>
<dbReference type="Pfam" id="PF01568">
    <property type="entry name" value="Molydop_binding"/>
    <property type="match status" value="1"/>
</dbReference>
<gene>
    <name evidence="9" type="ORF">M8H41_05525</name>
</gene>
<evidence type="ECO:0000256" key="3">
    <source>
        <dbReference type="ARBA" id="ARBA00022505"/>
    </source>
</evidence>
<comment type="cofactor">
    <cofactor evidence="1">
        <name>Mo-bis(molybdopterin guanine dinucleotide)</name>
        <dbReference type="ChEBI" id="CHEBI:60539"/>
    </cofactor>
</comment>
<evidence type="ECO:0000256" key="7">
    <source>
        <dbReference type="ARBA" id="ARBA00023014"/>
    </source>
</evidence>
<keyword evidence="7" id="KW-0411">Iron-sulfur</keyword>
<dbReference type="InterPro" id="IPR009010">
    <property type="entry name" value="Asp_de-COase-like_dom_sf"/>
</dbReference>
<keyword evidence="6" id="KW-0408">Iron</keyword>
<dbReference type="PROSITE" id="PS00490">
    <property type="entry name" value="MOLYBDOPTERIN_PROK_2"/>
    <property type="match status" value="1"/>
</dbReference>